<evidence type="ECO:0000313" key="3">
    <source>
        <dbReference type="Proteomes" id="UP000053398"/>
    </source>
</evidence>
<feature type="compositionally biased region" description="Polar residues" evidence="1">
    <location>
        <begin position="19"/>
        <end position="28"/>
    </location>
</feature>
<feature type="region of interest" description="Disordered" evidence="1">
    <location>
        <begin position="138"/>
        <end position="293"/>
    </location>
</feature>
<dbReference type="EMBL" id="LMWP01000027">
    <property type="protein sequence ID" value="KUN22744.1"/>
    <property type="molecule type" value="Genomic_DNA"/>
</dbReference>
<proteinExistence type="predicted"/>
<keyword evidence="3" id="KW-1185">Reference proteome</keyword>
<protein>
    <submittedName>
        <fullName evidence="2">Uncharacterized protein</fullName>
    </submittedName>
</protein>
<dbReference type="AlphaFoldDB" id="A0A101Q3S4"/>
<feature type="compositionally biased region" description="Pro residues" evidence="1">
    <location>
        <begin position="459"/>
        <end position="474"/>
    </location>
</feature>
<organism evidence="2 3">
    <name type="scientific">Streptomyces corchorusii</name>
    <name type="common">Streptomyces chibaensis</name>
    <dbReference type="NCBI Taxonomy" id="1903"/>
    <lineage>
        <taxon>Bacteria</taxon>
        <taxon>Bacillati</taxon>
        <taxon>Actinomycetota</taxon>
        <taxon>Actinomycetes</taxon>
        <taxon>Kitasatosporales</taxon>
        <taxon>Streptomycetaceae</taxon>
        <taxon>Streptomyces</taxon>
    </lineage>
</organism>
<feature type="compositionally biased region" description="Low complexity" evidence="1">
    <location>
        <begin position="518"/>
        <end position="532"/>
    </location>
</feature>
<reference evidence="2 3" key="1">
    <citation type="submission" date="2015-10" db="EMBL/GenBank/DDBJ databases">
        <title>Draft genome sequence of Streptomyces corchorusii DSM 40340, type strain for the species Streptomyces corchorusii.</title>
        <authorList>
            <person name="Ruckert C."/>
            <person name="Winkler A."/>
            <person name="Kalinowski J."/>
            <person name="Kampfer P."/>
            <person name="Glaeser S."/>
        </authorList>
    </citation>
    <scope>NUCLEOTIDE SEQUENCE [LARGE SCALE GENOMIC DNA]</scope>
    <source>
        <strain evidence="2 3">DSM 40340</strain>
    </source>
</reference>
<sequence>MGWLSRLTGGRGRGEGAQRTASASTPESSGPPAHVPGWREVPPLQRTVDAPALVTDPAGFRGSLGTWRDASFLTRPGHLVSPQAPSGLGHGLVAPSASAEMPTVSREVSPAARGAARETGAAATSGMRLPVVALQRAVDGGGLDEPSTPHDAGGGVTVETSAPLVSAASPDMPLRRLARVPVEEPRPGVRTDGPPAPPAPESASPPPVQRAVEPGSARPHGFGLGEPLTGLPPTAQRRPAASTGGPLASDEPGAALPDPASRPLLADDPLVVPPADTGPAPEPEPAVPATTTPVRIQRATAAGMPVAAEPVPAAGPVLPLVAQRQVPLFSRVLPPGAEGVPEVGGGDAGVRVVPLRWSSGTDDGPAATAGADPARAEGTPSRSAPVPSAQRSVAPPATPPPMAARQPSRPGPMAAREPSRPGSGPVPDAGAAAVAAGVAQRMADGSVVFHPPSVSSARPAPPYGPRPAPVPLPPAVQRMPSAPSSGVVQRDATGSEPPPPDPPDPPAPSAEPSPEPLPESSGAAPSAAQEQPGDQARGPASGGSGPGAPKVDDALVRALFAPLSRLLKAELRLDRERAGHLIDTRH</sequence>
<gene>
    <name evidence="2" type="ORF">AQJ11_24800</name>
</gene>
<feature type="region of interest" description="Disordered" evidence="1">
    <location>
        <begin position="1"/>
        <end position="44"/>
    </location>
</feature>
<evidence type="ECO:0000256" key="1">
    <source>
        <dbReference type="SAM" id="MobiDB-lite"/>
    </source>
</evidence>
<feature type="compositionally biased region" description="Pro residues" evidence="1">
    <location>
        <begin position="194"/>
        <end position="208"/>
    </location>
</feature>
<dbReference type="Proteomes" id="UP000053398">
    <property type="component" value="Unassembled WGS sequence"/>
</dbReference>
<accession>A0A101Q3S4</accession>
<feature type="compositionally biased region" description="Low complexity" evidence="1">
    <location>
        <begin position="111"/>
        <end position="124"/>
    </location>
</feature>
<comment type="caution">
    <text evidence="2">The sequence shown here is derived from an EMBL/GenBank/DDBJ whole genome shotgun (WGS) entry which is preliminary data.</text>
</comment>
<feature type="region of interest" description="Disordered" evidence="1">
    <location>
        <begin position="354"/>
        <end position="551"/>
    </location>
</feature>
<feature type="compositionally biased region" description="Low complexity" evidence="1">
    <location>
        <begin position="360"/>
        <end position="373"/>
    </location>
</feature>
<evidence type="ECO:0000313" key="2">
    <source>
        <dbReference type="EMBL" id="KUN22744.1"/>
    </source>
</evidence>
<feature type="compositionally biased region" description="Low complexity" evidence="1">
    <location>
        <begin position="263"/>
        <end position="275"/>
    </location>
</feature>
<feature type="region of interest" description="Disordered" evidence="1">
    <location>
        <begin position="82"/>
        <end position="124"/>
    </location>
</feature>
<name>A0A101Q3S4_STRCK</name>
<feature type="compositionally biased region" description="Low complexity" evidence="1">
    <location>
        <begin position="429"/>
        <end position="439"/>
    </location>
</feature>
<feature type="compositionally biased region" description="Pro residues" evidence="1">
    <location>
        <begin position="496"/>
        <end position="517"/>
    </location>
</feature>